<dbReference type="Pfam" id="PF02826">
    <property type="entry name" value="2-Hacid_dh_C"/>
    <property type="match status" value="1"/>
</dbReference>
<keyword evidence="4 5" id="KW-0664">Pyridoxine biosynthesis</keyword>
<comment type="subunit">
    <text evidence="5">Homodimer.</text>
</comment>
<feature type="active site" evidence="5">
    <location>
        <position position="208"/>
    </location>
</feature>
<dbReference type="SUPFAM" id="SSF52283">
    <property type="entry name" value="Formate/glycerate dehydrogenase catalytic domain-like"/>
    <property type="match status" value="1"/>
</dbReference>
<evidence type="ECO:0000256" key="5">
    <source>
        <dbReference type="HAMAP-Rule" id="MF_01825"/>
    </source>
</evidence>
<dbReference type="GO" id="GO:0046983">
    <property type="term" value="F:protein dimerization activity"/>
    <property type="evidence" value="ECO:0007669"/>
    <property type="project" value="InterPro"/>
</dbReference>
<dbReference type="InterPro" id="IPR024531">
    <property type="entry name" value="Erythronate-4-P_DHase_dimer"/>
</dbReference>
<feature type="domain" description="D-isomer specific 2-hydroxyacid dehydrogenase NAD-binding" evidence="7">
    <location>
        <begin position="110"/>
        <end position="256"/>
    </location>
</feature>
<proteinExistence type="inferred from homology"/>
<protein>
    <recommendedName>
        <fullName evidence="5">Erythronate-4-phosphate dehydrogenase</fullName>
        <ecNumber evidence="5">1.1.1.290</ecNumber>
    </recommendedName>
</protein>
<dbReference type="HAMAP" id="MF_01825">
    <property type="entry name" value="PdxB"/>
    <property type="match status" value="1"/>
</dbReference>
<dbReference type="GO" id="GO:0033711">
    <property type="term" value="F:4-phosphoerythronate dehydrogenase activity"/>
    <property type="evidence" value="ECO:0007669"/>
    <property type="project" value="UniProtKB-EC"/>
</dbReference>
<feature type="binding site" evidence="5">
    <location>
        <position position="146"/>
    </location>
    <ligand>
        <name>NAD(+)</name>
        <dbReference type="ChEBI" id="CHEBI:57540"/>
    </ligand>
</feature>
<feature type="binding site" evidence="5">
    <location>
        <position position="232"/>
    </location>
    <ligand>
        <name>NAD(+)</name>
        <dbReference type="ChEBI" id="CHEBI:57540"/>
    </ligand>
</feature>
<evidence type="ECO:0000259" key="8">
    <source>
        <dbReference type="Pfam" id="PF11890"/>
    </source>
</evidence>
<dbReference type="GO" id="GO:0008615">
    <property type="term" value="P:pyridoxine biosynthetic process"/>
    <property type="evidence" value="ECO:0007669"/>
    <property type="project" value="UniProtKB-UniRule"/>
</dbReference>
<dbReference type="KEGG" id="anf:AQPE_3849"/>
<evidence type="ECO:0000259" key="7">
    <source>
        <dbReference type="Pfam" id="PF02826"/>
    </source>
</evidence>
<evidence type="ECO:0000256" key="4">
    <source>
        <dbReference type="ARBA" id="ARBA00023096"/>
    </source>
</evidence>
<feature type="binding site" evidence="5">
    <location>
        <position position="45"/>
    </location>
    <ligand>
        <name>substrate</name>
    </ligand>
</feature>
<feature type="binding site" evidence="5">
    <location>
        <position position="257"/>
    </location>
    <ligand>
        <name>NAD(+)</name>
        <dbReference type="ChEBI" id="CHEBI:57540"/>
    </ligand>
</feature>
<dbReference type="Pfam" id="PF00389">
    <property type="entry name" value="2-Hacid_dh"/>
    <property type="match status" value="1"/>
</dbReference>
<comment type="function">
    <text evidence="5">Catalyzes the oxidation of erythronate-4-phosphate to 3-hydroxy-2-oxo-4-phosphonooxybutanoate.</text>
</comment>
<reference evidence="9" key="1">
    <citation type="journal article" date="2020" name="Int. J. Syst. Evol. Microbiol.">
        <title>Aquipluma nitroreducens gen. nov. sp. nov., a novel facultatively anaerobic bacterium isolated from a freshwater lake.</title>
        <authorList>
            <person name="Watanabe M."/>
            <person name="Kojima H."/>
            <person name="Fukui M."/>
        </authorList>
    </citation>
    <scope>NUCLEOTIDE SEQUENCE</scope>
    <source>
        <strain evidence="9">MeG22</strain>
    </source>
</reference>
<evidence type="ECO:0000259" key="6">
    <source>
        <dbReference type="Pfam" id="PF00389"/>
    </source>
</evidence>
<keyword evidence="2 5" id="KW-0560">Oxidoreductase</keyword>
<dbReference type="PANTHER" id="PTHR43761">
    <property type="entry name" value="D-ISOMER SPECIFIC 2-HYDROXYACID DEHYDROGENASE FAMILY PROTEIN (AFU_ORTHOLOGUE AFUA_1G13630)"/>
    <property type="match status" value="1"/>
</dbReference>
<dbReference type="EC" id="1.1.1.290" evidence="5"/>
<keyword evidence="10" id="KW-1185">Reference proteome</keyword>
<name>A0A5K7SDH7_9BACT</name>
<evidence type="ECO:0000256" key="3">
    <source>
        <dbReference type="ARBA" id="ARBA00023027"/>
    </source>
</evidence>
<dbReference type="InterPro" id="IPR036291">
    <property type="entry name" value="NAD(P)-bd_dom_sf"/>
</dbReference>
<dbReference type="PROSITE" id="PS00671">
    <property type="entry name" value="D_2_HYDROXYACID_DH_3"/>
    <property type="match status" value="1"/>
</dbReference>
<gene>
    <name evidence="5" type="primary">pdxB</name>
    <name evidence="9" type="ORF">AQPE_3849</name>
</gene>
<comment type="pathway">
    <text evidence="5">Cofactor biosynthesis; pyridoxine 5'-phosphate biosynthesis; pyridoxine 5'-phosphate from D-erythrose 4-phosphate: step 2/5.</text>
</comment>
<dbReference type="InterPro" id="IPR006140">
    <property type="entry name" value="D-isomer_DH_NAD-bd"/>
</dbReference>
<dbReference type="PANTHER" id="PTHR43761:SF1">
    <property type="entry name" value="D-ISOMER SPECIFIC 2-HYDROXYACID DEHYDROGENASE CATALYTIC DOMAIN-CONTAINING PROTEIN-RELATED"/>
    <property type="match status" value="1"/>
</dbReference>
<feature type="domain" description="D-isomer specific 2-hydroxyacid dehydrogenase catalytic" evidence="6">
    <location>
        <begin position="19"/>
        <end position="109"/>
    </location>
</feature>
<dbReference type="GO" id="GO:0051287">
    <property type="term" value="F:NAD binding"/>
    <property type="evidence" value="ECO:0007669"/>
    <property type="project" value="InterPro"/>
</dbReference>
<accession>A0A5K7SDH7</accession>
<evidence type="ECO:0000256" key="2">
    <source>
        <dbReference type="ARBA" id="ARBA00023002"/>
    </source>
</evidence>
<evidence type="ECO:0000256" key="1">
    <source>
        <dbReference type="ARBA" id="ARBA00022490"/>
    </source>
</evidence>
<dbReference type="Gene3D" id="3.30.1370.170">
    <property type="match status" value="1"/>
</dbReference>
<organism evidence="9 10">
    <name type="scientific">Aquipluma nitroreducens</name>
    <dbReference type="NCBI Taxonomy" id="2010828"/>
    <lineage>
        <taxon>Bacteria</taxon>
        <taxon>Pseudomonadati</taxon>
        <taxon>Bacteroidota</taxon>
        <taxon>Bacteroidia</taxon>
        <taxon>Marinilabiliales</taxon>
        <taxon>Prolixibacteraceae</taxon>
        <taxon>Aquipluma</taxon>
    </lineage>
</organism>
<dbReference type="InterPro" id="IPR038251">
    <property type="entry name" value="PdxB_dimer_sf"/>
</dbReference>
<comment type="similarity">
    <text evidence="5">Belongs to the D-isomer specific 2-hydroxyacid dehydrogenase family. PdxB subfamily.</text>
</comment>
<sequence>MKIIIDDKIPYIRSAFEGVAEVIYLPGSKTTPEIAKDADAIVTRTRTICNERLLAGSSVKFIATATIGYDHIDTDYCDNAGIKWTNAPGCNSKSVEQYIASTLMVLAETRKLNLKDICIGVVGVGNVGSKVAKVCNLLGMKVLLNDPPRERAEGSAAFVSLKQVMDEANIITLHVPLNMKGEDATFHLGNEEFFSGLKCKPVLINSCRGEVVETQAVKAALKSDQISGFVCDCWENEPDIDLELLSMTEIATPHIAGYSKDGKATGTRMSVHAISQFFGLELDDWQPSGVEQPVNPVFELDGSGLSEQEIIAKAILHTYDIRNDDQDFRKNTAQFEQLRGDYPTRREFPAFTIVRKNVEDETLEVLRKLGFQIKS</sequence>
<feature type="binding site" evidence="5">
    <location>
        <position position="66"/>
    </location>
    <ligand>
        <name>substrate</name>
    </ligand>
</feature>
<dbReference type="InterPro" id="IPR029753">
    <property type="entry name" value="D-isomer_DH_CS"/>
</dbReference>
<feature type="active site" description="Proton donor" evidence="5">
    <location>
        <position position="254"/>
    </location>
</feature>
<feature type="domain" description="Erythronate-4-phosphate dehydrogenase dimerisation" evidence="8">
    <location>
        <begin position="295"/>
        <end position="370"/>
    </location>
</feature>
<dbReference type="NCBIfam" id="NF001309">
    <property type="entry name" value="PRK00257.1"/>
    <property type="match status" value="1"/>
</dbReference>
<dbReference type="RefSeq" id="WP_318347886.1">
    <property type="nucleotide sequence ID" value="NZ_AP018694.1"/>
</dbReference>
<comment type="caution">
    <text evidence="5">Lacks conserved residue(s) required for the propagation of feature annotation.</text>
</comment>
<dbReference type="GO" id="GO:0005737">
    <property type="term" value="C:cytoplasm"/>
    <property type="evidence" value="ECO:0007669"/>
    <property type="project" value="UniProtKB-SubCell"/>
</dbReference>
<dbReference type="SUPFAM" id="SSF51735">
    <property type="entry name" value="NAD(P)-binding Rossmann-fold domains"/>
    <property type="match status" value="1"/>
</dbReference>
<dbReference type="InterPro" id="IPR020921">
    <property type="entry name" value="Erythronate-4-P_DHase"/>
</dbReference>
<dbReference type="InterPro" id="IPR050418">
    <property type="entry name" value="D-iso_2-hydroxyacid_DH_PdxB"/>
</dbReference>
<dbReference type="AlphaFoldDB" id="A0A5K7SDH7"/>
<keyword evidence="3 5" id="KW-0520">NAD</keyword>
<comment type="catalytic activity">
    <reaction evidence="5">
        <text>4-phospho-D-erythronate + NAD(+) = (R)-3-hydroxy-2-oxo-4-phosphooxybutanoate + NADH + H(+)</text>
        <dbReference type="Rhea" id="RHEA:18829"/>
        <dbReference type="ChEBI" id="CHEBI:15378"/>
        <dbReference type="ChEBI" id="CHEBI:57540"/>
        <dbReference type="ChEBI" id="CHEBI:57945"/>
        <dbReference type="ChEBI" id="CHEBI:58538"/>
        <dbReference type="ChEBI" id="CHEBI:58766"/>
        <dbReference type="EC" id="1.1.1.290"/>
    </reaction>
</comment>
<dbReference type="Proteomes" id="UP001193389">
    <property type="component" value="Chromosome"/>
</dbReference>
<comment type="subcellular location">
    <subcellularLocation>
        <location evidence="5">Cytoplasm</location>
    </subcellularLocation>
</comment>
<evidence type="ECO:0000313" key="10">
    <source>
        <dbReference type="Proteomes" id="UP001193389"/>
    </source>
</evidence>
<dbReference type="CDD" id="cd12158">
    <property type="entry name" value="ErythrP_dh"/>
    <property type="match status" value="1"/>
</dbReference>
<evidence type="ECO:0000313" key="9">
    <source>
        <dbReference type="EMBL" id="BBE19661.1"/>
    </source>
</evidence>
<dbReference type="UniPathway" id="UPA00244">
    <property type="reaction ID" value="UER00310"/>
</dbReference>
<keyword evidence="1 5" id="KW-0963">Cytoplasm</keyword>
<dbReference type="EMBL" id="AP018694">
    <property type="protein sequence ID" value="BBE19661.1"/>
    <property type="molecule type" value="Genomic_DNA"/>
</dbReference>
<feature type="binding site" evidence="5">
    <location>
        <position position="258"/>
    </location>
    <ligand>
        <name>substrate</name>
    </ligand>
</feature>
<feature type="active site" evidence="5">
    <location>
        <position position="237"/>
    </location>
</feature>
<dbReference type="InterPro" id="IPR006139">
    <property type="entry name" value="D-isomer_2_OHA_DH_cat_dom"/>
</dbReference>
<dbReference type="Pfam" id="PF11890">
    <property type="entry name" value="DUF3410"/>
    <property type="match status" value="1"/>
</dbReference>
<dbReference type="Gene3D" id="3.40.50.720">
    <property type="entry name" value="NAD(P)-binding Rossmann-like Domain"/>
    <property type="match status" value="2"/>
</dbReference>